<evidence type="ECO:0000313" key="12">
    <source>
        <dbReference type="EMBL" id="OZG69515.1"/>
    </source>
</evidence>
<feature type="transmembrane region" description="Helical" evidence="9">
    <location>
        <begin position="825"/>
        <end position="847"/>
    </location>
</feature>
<dbReference type="Gene3D" id="3.30.70.100">
    <property type="match status" value="1"/>
</dbReference>
<proteinExistence type="inferred from homology"/>
<accession>A0A261GEL2</accession>
<dbReference type="GO" id="GO:0008381">
    <property type="term" value="F:mechanosensitive monoatomic ion channel activity"/>
    <property type="evidence" value="ECO:0007669"/>
    <property type="project" value="InterPro"/>
</dbReference>
<dbReference type="Proteomes" id="UP000216057">
    <property type="component" value="Unassembled WGS sequence"/>
</dbReference>
<dbReference type="GO" id="GO:0005886">
    <property type="term" value="C:plasma membrane"/>
    <property type="evidence" value="ECO:0007669"/>
    <property type="project" value="UniProtKB-SubCell"/>
</dbReference>
<keyword evidence="4 9" id="KW-0812">Transmembrane</keyword>
<dbReference type="InterPro" id="IPR011014">
    <property type="entry name" value="MscS_channel_TM-2"/>
</dbReference>
<dbReference type="InterPro" id="IPR023408">
    <property type="entry name" value="MscS_beta-dom_sf"/>
</dbReference>
<evidence type="ECO:0000259" key="10">
    <source>
        <dbReference type="Pfam" id="PF00924"/>
    </source>
</evidence>
<evidence type="ECO:0000313" key="13">
    <source>
        <dbReference type="Proteomes" id="UP000216057"/>
    </source>
</evidence>
<dbReference type="PANTHER" id="PTHR30460:SF0">
    <property type="entry name" value="MODERATE CONDUCTANCE MECHANOSENSITIVE CHANNEL YBIO"/>
    <property type="match status" value="1"/>
</dbReference>
<feature type="domain" description="Mechanosensitive ion channel transmembrane helices 2/3" evidence="11">
    <location>
        <begin position="829"/>
        <end position="869"/>
    </location>
</feature>
<evidence type="ECO:0000256" key="7">
    <source>
        <dbReference type="SAM" id="Coils"/>
    </source>
</evidence>
<reference evidence="12 13" key="1">
    <citation type="journal article" date="2017" name="BMC Genomics">
        <title>Comparative genomic and phylogenomic analyses of the Bifidobacteriaceae family.</title>
        <authorList>
            <person name="Lugli G.A."/>
            <person name="Milani C."/>
            <person name="Turroni F."/>
            <person name="Duranti S."/>
            <person name="Mancabelli L."/>
            <person name="Mangifesta M."/>
            <person name="Ferrario C."/>
            <person name="Modesto M."/>
            <person name="Mattarelli P."/>
            <person name="Jiri K."/>
            <person name="van Sinderen D."/>
            <person name="Ventura M."/>
        </authorList>
    </citation>
    <scope>NUCLEOTIDE SEQUENCE [LARGE SCALE GENOMIC DNA]</scope>
    <source>
        <strain evidence="12 13">DSM 100216</strain>
    </source>
</reference>
<protein>
    <submittedName>
        <fullName evidence="12">Small-conductance mechanosensitive channel</fullName>
    </submittedName>
</protein>
<evidence type="ECO:0000256" key="3">
    <source>
        <dbReference type="ARBA" id="ARBA00022475"/>
    </source>
</evidence>
<evidence type="ECO:0000256" key="1">
    <source>
        <dbReference type="ARBA" id="ARBA00004651"/>
    </source>
</evidence>
<dbReference type="AlphaFoldDB" id="A0A261GEL2"/>
<dbReference type="Gene3D" id="2.30.30.60">
    <property type="match status" value="1"/>
</dbReference>
<evidence type="ECO:0000256" key="6">
    <source>
        <dbReference type="ARBA" id="ARBA00023136"/>
    </source>
</evidence>
<feature type="transmembrane region" description="Helical" evidence="9">
    <location>
        <begin position="288"/>
        <end position="312"/>
    </location>
</feature>
<keyword evidence="7" id="KW-0175">Coiled coil</keyword>
<evidence type="ECO:0000256" key="9">
    <source>
        <dbReference type="SAM" id="Phobius"/>
    </source>
</evidence>
<feature type="coiled-coil region" evidence="7">
    <location>
        <begin position="42"/>
        <end position="73"/>
    </location>
</feature>
<keyword evidence="3" id="KW-1003">Cell membrane</keyword>
<dbReference type="InterPro" id="IPR045276">
    <property type="entry name" value="YbiO_bact"/>
</dbReference>
<feature type="region of interest" description="Disordered" evidence="8">
    <location>
        <begin position="1039"/>
        <end position="1074"/>
    </location>
</feature>
<dbReference type="Pfam" id="PF21088">
    <property type="entry name" value="MS_channel_1st"/>
    <property type="match status" value="1"/>
</dbReference>
<evidence type="ECO:0000259" key="11">
    <source>
        <dbReference type="Pfam" id="PF21088"/>
    </source>
</evidence>
<dbReference type="InterPro" id="IPR006685">
    <property type="entry name" value="MscS_channel_2nd"/>
</dbReference>
<evidence type="ECO:0000256" key="4">
    <source>
        <dbReference type="ARBA" id="ARBA00022692"/>
    </source>
</evidence>
<sequence>MATTEPMSKRLKIKIAALLAVVLASVAVTGLLLAGVQTQLSLSGYTDEMRQQNEQLKEALEQADLETQESTESFDETFRSKAESIAYMANNNAGFEATDVKMSELKTLLAVDNVLVVTENGDVVAEAQDTQADFHHARFNQLRTVFETGEPSEAVEVSLPDKDWNYRYYAAKIDDGTMAVVEASPERLDDIIDSSSSLTATLKDITVGQQGYMMAVSAQDYTVQYHPNADLIGTDALSNGLDVDDLEDGRFFHMDFDGTSLYSGVTKIGDTYYISSVPEHTLSASRNVTVGVILFAFVVVMAAVVLYGVFVLRDDESRGHRDEDLLAFGPLRYNRKVGGKAAVLSVVGLVVVIVVSFYMQTLFALSSESLVNADRASSIAQTMANTTKRADALKQEYDTRYLNKVKVAAYVLDQNPDLETKTDLTQLADALGVDMISVFDEDGVRTASTEPDRSFTLSENPEDQSYAFRQLLQGVESLVQDPTEDDSTGAMRQYIGVPTYDDEGLIDGLVQIAVHPQMLEELLASVEIDNVLDGVQVGKDGFAFAVSKSNGKLVYFPDSLVQGKKATDVGMTDAQLKGGYSDYLTIDGTTYYASSVETSDYYLYVTGGDSELMAERLPLTLATAGIALVCLLLVFLILAFERDPKARAKKAASAAGDAAAGADAGTDGESGAIGAADAAAATGAAAASGSEGDVSVLDAHVFEVRVPGTERRMKTQSAASRWLNQSFDWDEKTPEGKLGTVMRWFFGLFVVIVFIGVMFKDEIFGSQSVFSYVLGGGWNKGLNIFAVTAALMSACVIITVATVLQELLRLLTGVLGARGETMVRLLCSVIKYGSIIGILYYCMALLGVDTATLLASAGLLTLAIGFGAQQLVSDILSGLFIIFEGEFRVGDVIQVGSMGGTVIEIGVRTTKIDDGSGNILVLRNSEISNVMNKTKLDSYASVDVTLEYGESLPRVENILERELPNIKKRLPAILDGPFYKGVAALNPDGTAVIRIVARCVEGNRGQLERDLKREMKLLISKHGILTPFQQVVVHEPAEAAKPSLYEMREADRFNEEQKESSKLIGNEEDDDEKE</sequence>
<keyword evidence="5 9" id="KW-1133">Transmembrane helix</keyword>
<dbReference type="SUPFAM" id="SSF50182">
    <property type="entry name" value="Sm-like ribonucleoproteins"/>
    <property type="match status" value="1"/>
</dbReference>
<evidence type="ECO:0000256" key="5">
    <source>
        <dbReference type="ARBA" id="ARBA00022989"/>
    </source>
</evidence>
<organism evidence="12 13">
    <name type="scientific">Bifidobacterium eulemuris</name>
    <dbReference type="NCBI Taxonomy" id="1765219"/>
    <lineage>
        <taxon>Bacteria</taxon>
        <taxon>Bacillati</taxon>
        <taxon>Actinomycetota</taxon>
        <taxon>Actinomycetes</taxon>
        <taxon>Bifidobacteriales</taxon>
        <taxon>Bifidobacteriaceae</taxon>
        <taxon>Bifidobacterium</taxon>
    </lineage>
</organism>
<feature type="transmembrane region" description="Helical" evidence="9">
    <location>
        <begin position="619"/>
        <end position="640"/>
    </location>
</feature>
<name>A0A261GEL2_9BIFI</name>
<feature type="transmembrane region" description="Helical" evidence="9">
    <location>
        <begin position="784"/>
        <end position="804"/>
    </location>
</feature>
<dbReference type="SUPFAM" id="SSF82861">
    <property type="entry name" value="Mechanosensitive channel protein MscS (YggB), transmembrane region"/>
    <property type="match status" value="1"/>
</dbReference>
<comment type="subcellular location">
    <subcellularLocation>
        <location evidence="1">Cell membrane</location>
        <topology evidence="1">Multi-pass membrane protein</topology>
    </subcellularLocation>
</comment>
<dbReference type="InterPro" id="IPR049142">
    <property type="entry name" value="MS_channel_1st"/>
</dbReference>
<feature type="domain" description="Mechanosensitive ion channel MscS" evidence="10">
    <location>
        <begin position="871"/>
        <end position="933"/>
    </location>
</feature>
<comment type="caution">
    <text evidence="12">The sequence shown here is derived from an EMBL/GenBank/DDBJ whole genome shotgun (WGS) entry which is preliminary data.</text>
</comment>
<dbReference type="RefSeq" id="WP_211279894.1">
    <property type="nucleotide sequence ID" value="NZ_CP062938.1"/>
</dbReference>
<gene>
    <name evidence="12" type="ORF">BEUL_0256</name>
</gene>
<feature type="transmembrane region" description="Helical" evidence="9">
    <location>
        <begin position="341"/>
        <end position="359"/>
    </location>
</feature>
<evidence type="ECO:0000256" key="2">
    <source>
        <dbReference type="ARBA" id="ARBA00008017"/>
    </source>
</evidence>
<evidence type="ECO:0000256" key="8">
    <source>
        <dbReference type="SAM" id="MobiDB-lite"/>
    </source>
</evidence>
<feature type="compositionally biased region" description="Basic and acidic residues" evidence="8">
    <location>
        <begin position="1046"/>
        <end position="1061"/>
    </location>
</feature>
<dbReference type="EMBL" id="MWWZ01000003">
    <property type="protein sequence ID" value="OZG69515.1"/>
    <property type="molecule type" value="Genomic_DNA"/>
</dbReference>
<comment type="similarity">
    <text evidence="2">Belongs to the MscS (TC 1.A.23) family.</text>
</comment>
<keyword evidence="6 9" id="KW-0472">Membrane</keyword>
<dbReference type="InterPro" id="IPR010920">
    <property type="entry name" value="LSM_dom_sf"/>
</dbReference>
<dbReference type="Gene3D" id="1.10.287.1260">
    <property type="match status" value="1"/>
</dbReference>
<feature type="transmembrane region" description="Helical" evidence="9">
    <location>
        <begin position="741"/>
        <end position="759"/>
    </location>
</feature>
<dbReference type="PANTHER" id="PTHR30460">
    <property type="entry name" value="MODERATE CONDUCTANCE MECHANOSENSITIVE CHANNEL YBIO"/>
    <property type="match status" value="1"/>
</dbReference>
<dbReference type="Pfam" id="PF00924">
    <property type="entry name" value="MS_channel_2nd"/>
    <property type="match status" value="1"/>
</dbReference>
<dbReference type="Gene3D" id="3.30.450.20">
    <property type="entry name" value="PAS domain"/>
    <property type="match status" value="3"/>
</dbReference>